<comment type="similarity">
    <text evidence="6 7">Belongs to the class I-like SAM-binding methyltransferase superfamily. C5-methyltransferase family.</text>
</comment>
<comment type="caution">
    <text evidence="9">The sequence shown here is derived from an EMBL/GenBank/DDBJ whole genome shotgun (WGS) entry which is preliminary data.</text>
</comment>
<keyword evidence="4" id="KW-0680">Restriction system</keyword>
<dbReference type="RefSeq" id="WP_259091649.1">
    <property type="nucleotide sequence ID" value="NZ_BAAAZC010000015.1"/>
</dbReference>
<dbReference type="NCBIfam" id="TIGR00675">
    <property type="entry name" value="dcm"/>
    <property type="match status" value="1"/>
</dbReference>
<dbReference type="InterPro" id="IPR001525">
    <property type="entry name" value="C5_MeTfrase"/>
</dbReference>
<dbReference type="Proteomes" id="UP001500742">
    <property type="component" value="Unassembled WGS sequence"/>
</dbReference>
<dbReference type="InterPro" id="IPR018117">
    <property type="entry name" value="C5_DNA_meth_AS"/>
</dbReference>
<keyword evidence="2 6" id="KW-0808">Transferase</keyword>
<dbReference type="Gene3D" id="3.40.50.150">
    <property type="entry name" value="Vaccinia Virus protein VP39"/>
    <property type="match status" value="1"/>
</dbReference>
<evidence type="ECO:0000256" key="4">
    <source>
        <dbReference type="ARBA" id="ARBA00022747"/>
    </source>
</evidence>
<gene>
    <name evidence="9" type="primary">dcm</name>
    <name evidence="9" type="ORF">GCM10022210_21190</name>
</gene>
<dbReference type="CDD" id="cd00315">
    <property type="entry name" value="Cyt_C5_DNA_methylase"/>
    <property type="match status" value="1"/>
</dbReference>
<evidence type="ECO:0000256" key="2">
    <source>
        <dbReference type="ARBA" id="ARBA00022679"/>
    </source>
</evidence>
<evidence type="ECO:0000256" key="8">
    <source>
        <dbReference type="RuleBase" id="RU000417"/>
    </source>
</evidence>
<evidence type="ECO:0000313" key="10">
    <source>
        <dbReference type="Proteomes" id="UP001500742"/>
    </source>
</evidence>
<keyword evidence="3 6" id="KW-0949">S-adenosyl-L-methionine</keyword>
<comment type="catalytic activity">
    <reaction evidence="5 8">
        <text>a 2'-deoxycytidine in DNA + S-adenosyl-L-methionine = a 5-methyl-2'-deoxycytidine in DNA + S-adenosyl-L-homocysteine + H(+)</text>
        <dbReference type="Rhea" id="RHEA:13681"/>
        <dbReference type="Rhea" id="RHEA-COMP:11369"/>
        <dbReference type="Rhea" id="RHEA-COMP:11370"/>
        <dbReference type="ChEBI" id="CHEBI:15378"/>
        <dbReference type="ChEBI" id="CHEBI:57856"/>
        <dbReference type="ChEBI" id="CHEBI:59789"/>
        <dbReference type="ChEBI" id="CHEBI:85452"/>
        <dbReference type="ChEBI" id="CHEBI:85454"/>
        <dbReference type="EC" id="2.1.1.37"/>
    </reaction>
</comment>
<evidence type="ECO:0000256" key="1">
    <source>
        <dbReference type="ARBA" id="ARBA00022603"/>
    </source>
</evidence>
<proteinExistence type="inferred from homology"/>
<dbReference type="PROSITE" id="PS00094">
    <property type="entry name" value="C5_MTASE_1"/>
    <property type="match status" value="1"/>
</dbReference>
<evidence type="ECO:0000256" key="6">
    <source>
        <dbReference type="PROSITE-ProRule" id="PRU01016"/>
    </source>
</evidence>
<dbReference type="PANTHER" id="PTHR46098:SF1">
    <property type="entry name" value="TRNA (CYTOSINE(38)-C(5))-METHYLTRANSFERASE"/>
    <property type="match status" value="1"/>
</dbReference>
<reference evidence="10" key="1">
    <citation type="journal article" date="2019" name="Int. J. Syst. Evol. Microbiol.">
        <title>The Global Catalogue of Microorganisms (GCM) 10K type strain sequencing project: providing services to taxonomists for standard genome sequencing and annotation.</title>
        <authorList>
            <consortium name="The Broad Institute Genomics Platform"/>
            <consortium name="The Broad Institute Genome Sequencing Center for Infectious Disease"/>
            <person name="Wu L."/>
            <person name="Ma J."/>
        </authorList>
    </citation>
    <scope>NUCLEOTIDE SEQUENCE [LARGE SCALE GENOMIC DNA]</scope>
    <source>
        <strain evidence="10">JCM 16601</strain>
    </source>
</reference>
<evidence type="ECO:0000313" key="9">
    <source>
        <dbReference type="EMBL" id="GAA3971549.1"/>
    </source>
</evidence>
<sequence length="412" mass="47609">MSISQFLVEEPLVSYQTSLDAELYHGNWQQKIFSNPKSTIRLGTLFSGIGAVEHALQRLNLNSSITFASDIDQHVKKSYLANYELDVADWHNDVTQFNAKKYKNKVDLLVGGSPCQAFSMVGKRLGLDDIRGTLFYDFARIVSETQPKVFIYENVKGLTNHDGGNTWKVVQDVFKDLGYKIYSKLLNGKDFGIPQHRERIVVVGFLDHDIDFSFPVKVPLEHTMQDFLEDFTETKYYLKEKGIKFVTSTKNRMKRYTQINGDIALCQKANQQFNWHGDFVFEPEYDQTAFDEFIFDVRDVEEKYYLSDKVRDYVLAGGTKNWKTSTKTDLEIARPLLQSMHKMHRAGVDNYVTHKGRIRKLTPRECLRLMGFRDDFKIEVSDTQAYRQAGNSIIVDMLIAVLKQMDITKFAL</sequence>
<evidence type="ECO:0000256" key="3">
    <source>
        <dbReference type="ARBA" id="ARBA00022691"/>
    </source>
</evidence>
<dbReference type="EC" id="2.1.1.37" evidence="8"/>
<keyword evidence="10" id="KW-1185">Reference proteome</keyword>
<dbReference type="InterPro" id="IPR029063">
    <property type="entry name" value="SAM-dependent_MTases_sf"/>
</dbReference>
<dbReference type="Gene3D" id="3.90.120.10">
    <property type="entry name" value="DNA Methylase, subunit A, domain 2"/>
    <property type="match status" value="1"/>
</dbReference>
<keyword evidence="1 6" id="KW-0489">Methyltransferase</keyword>
<organism evidence="9 10">
    <name type="scientific">Mucilaginibacter dorajii</name>
    <dbReference type="NCBI Taxonomy" id="692994"/>
    <lineage>
        <taxon>Bacteria</taxon>
        <taxon>Pseudomonadati</taxon>
        <taxon>Bacteroidota</taxon>
        <taxon>Sphingobacteriia</taxon>
        <taxon>Sphingobacteriales</taxon>
        <taxon>Sphingobacteriaceae</taxon>
        <taxon>Mucilaginibacter</taxon>
    </lineage>
</organism>
<dbReference type="PANTHER" id="PTHR46098">
    <property type="entry name" value="TRNA (CYTOSINE(38)-C(5))-METHYLTRANSFERASE"/>
    <property type="match status" value="1"/>
</dbReference>
<evidence type="ECO:0000256" key="7">
    <source>
        <dbReference type="RuleBase" id="RU000416"/>
    </source>
</evidence>
<dbReference type="InterPro" id="IPR031303">
    <property type="entry name" value="C5_meth_CS"/>
</dbReference>
<dbReference type="EMBL" id="BAAAZC010000015">
    <property type="protein sequence ID" value="GAA3971549.1"/>
    <property type="molecule type" value="Genomic_DNA"/>
</dbReference>
<dbReference type="SUPFAM" id="SSF53335">
    <property type="entry name" value="S-adenosyl-L-methionine-dependent methyltransferases"/>
    <property type="match status" value="1"/>
</dbReference>
<protein>
    <recommendedName>
        <fullName evidence="8">Cytosine-specific methyltransferase</fullName>
        <ecNumber evidence="8">2.1.1.37</ecNumber>
    </recommendedName>
</protein>
<accession>A0ABP7PUQ5</accession>
<dbReference type="InterPro" id="IPR050750">
    <property type="entry name" value="C5-MTase"/>
</dbReference>
<dbReference type="Pfam" id="PF00145">
    <property type="entry name" value="DNA_methylase"/>
    <property type="match status" value="1"/>
</dbReference>
<dbReference type="PROSITE" id="PS00095">
    <property type="entry name" value="C5_MTASE_2"/>
    <property type="match status" value="1"/>
</dbReference>
<feature type="active site" evidence="6">
    <location>
        <position position="115"/>
    </location>
</feature>
<evidence type="ECO:0000256" key="5">
    <source>
        <dbReference type="ARBA" id="ARBA00047422"/>
    </source>
</evidence>
<name>A0ABP7PUQ5_9SPHI</name>
<dbReference type="PRINTS" id="PR00105">
    <property type="entry name" value="C5METTRFRASE"/>
</dbReference>
<dbReference type="PROSITE" id="PS51679">
    <property type="entry name" value="SAM_MT_C5"/>
    <property type="match status" value="1"/>
</dbReference>